<sequence>MSSSSRKVTGVGGQGQGSSGGPAQGGSQAPSISGMVDKLGNKIWLTNTSTSEDLTPAKISELVQNVSNDDISKTITAVESSTTTARDALEFSIFDFQGFDPLMVWRVLRACQSYYKDSDENLLSDIRFSVAAVLYMGNLQTKALTRRAQEGRTKIEYLVKKYNIRTGSSGAGLEAETLTFPRIAAAAPVFAVKLANQLPPSAVSIAFMGREVPSPMRLMPFASLCSPQMDTELRKFLLQACNAHASDMGLAYERGRCKKAKKEFVANPKEMAEDQWAFIEVASDSPVPEESMKRSTLLELNLSQYYKQLAEVVRNYRSIMEGSEKSTVKVMSQSEFDTKLSEFISSRAMDTQ</sequence>
<evidence type="ECO:0000256" key="1">
    <source>
        <dbReference type="ARBA" id="ARBA00004192"/>
    </source>
</evidence>
<evidence type="ECO:0000256" key="3">
    <source>
        <dbReference type="ARBA" id="ARBA00014389"/>
    </source>
</evidence>
<dbReference type="Proteomes" id="UP000503599">
    <property type="component" value="Genome"/>
</dbReference>
<protein>
    <recommendedName>
        <fullName evidence="3">Nucleoprotein</fullName>
    </recommendedName>
    <alternativeName>
        <fullName evidence="9">Nucleocapsid protein</fullName>
    </alternativeName>
</protein>
<keyword evidence="7" id="KW-0543">Viral nucleoprotein</keyword>
<dbReference type="GeneID" id="65246863"/>
<evidence type="ECO:0000256" key="5">
    <source>
        <dbReference type="ARBA" id="ARBA00022844"/>
    </source>
</evidence>
<dbReference type="GO" id="GO:0030430">
    <property type="term" value="C:host cell cytoplasm"/>
    <property type="evidence" value="ECO:0007669"/>
    <property type="project" value="UniProtKB-SubCell"/>
</dbReference>
<evidence type="ECO:0000256" key="7">
    <source>
        <dbReference type="ARBA" id="ARBA00023086"/>
    </source>
</evidence>
<evidence type="ECO:0000256" key="4">
    <source>
        <dbReference type="ARBA" id="ARBA00022561"/>
    </source>
</evidence>
<evidence type="ECO:0000256" key="9">
    <source>
        <dbReference type="ARBA" id="ARBA00033344"/>
    </source>
</evidence>
<keyword evidence="5" id="KW-0946">Virion</keyword>
<comment type="subcellular location">
    <subcellularLocation>
        <location evidence="1">Host cytoplasm</location>
    </subcellularLocation>
    <subcellularLocation>
        <location evidence="2">Virion</location>
    </subcellularLocation>
</comment>
<evidence type="ECO:0000256" key="2">
    <source>
        <dbReference type="ARBA" id="ARBA00004328"/>
    </source>
</evidence>
<name>A0A4D6Q2U2_9VIRU</name>
<dbReference type="RefSeq" id="YP_010086242.1">
    <property type="nucleotide sequence ID" value="NC_055436.1"/>
</dbReference>
<evidence type="ECO:0000256" key="10">
    <source>
        <dbReference type="SAM" id="MobiDB-lite"/>
    </source>
</evidence>
<dbReference type="GO" id="GO:0019013">
    <property type="term" value="C:viral nucleocapsid"/>
    <property type="evidence" value="ECO:0007669"/>
    <property type="project" value="UniProtKB-KW"/>
</dbReference>
<proteinExistence type="predicted"/>
<organism evidence="11 12">
    <name type="scientific">Entoleuca phenui-like virus 1</name>
    <dbReference type="NCBI Taxonomy" id="2086640"/>
    <lineage>
        <taxon>Viruses</taxon>
        <taxon>Riboviria</taxon>
        <taxon>Orthornavirae</taxon>
        <taxon>Negarnaviricota</taxon>
        <taxon>Polyploviricotina</taxon>
        <taxon>Bunyaviricetes</taxon>
        <taxon>Hareavirales</taxon>
        <taxon>Phenuiviridae</taxon>
        <taxon>Entovirus</taxon>
        <taxon>Entovirus entoleucae</taxon>
    </lineage>
</organism>
<dbReference type="GO" id="GO:0003723">
    <property type="term" value="F:RNA binding"/>
    <property type="evidence" value="ECO:0007669"/>
    <property type="project" value="UniProtKB-KW"/>
</dbReference>
<feature type="region of interest" description="Disordered" evidence="10">
    <location>
        <begin position="1"/>
        <end position="32"/>
    </location>
</feature>
<dbReference type="EMBL" id="MK140653">
    <property type="protein sequence ID" value="QCF40768.1"/>
    <property type="molecule type" value="Genomic_RNA"/>
</dbReference>
<evidence type="ECO:0000256" key="8">
    <source>
        <dbReference type="ARBA" id="ARBA00023200"/>
    </source>
</evidence>
<reference evidence="11 12" key="1">
    <citation type="journal article" date="2019" name="Virology">
        <title>Viromes in Xylariaceae fungi infecting avocado in Spain.</title>
        <authorList>
            <person name="Velasco L."/>
            <person name="Arjona-Girona I."/>
            <person name="Cretazzo E."/>
            <person name="Lopez-Herrera C."/>
        </authorList>
    </citation>
    <scope>NUCLEOTIDE SEQUENCE [LARGE SCALE GENOMIC DNA]</scope>
    <source>
        <strain evidence="11">EnPV1-115-5</strain>
    </source>
</reference>
<dbReference type="Pfam" id="PF05733">
    <property type="entry name" value="Tenui_N"/>
    <property type="match status" value="1"/>
</dbReference>
<accession>A0A4D6Q2U2</accession>
<keyword evidence="6" id="KW-0694">RNA-binding</keyword>
<dbReference type="InterPro" id="IPR009522">
    <property type="entry name" value="Capsid_Phlebovir/Tenuivir"/>
</dbReference>
<keyword evidence="8" id="KW-1035">Host cytoplasm</keyword>
<dbReference type="KEGG" id="vg:65246863"/>
<keyword evidence="12" id="KW-1185">Reference proteome</keyword>
<keyword evidence="4 11" id="KW-0167">Capsid protein</keyword>
<evidence type="ECO:0000313" key="12">
    <source>
        <dbReference type="Proteomes" id="UP000503599"/>
    </source>
</evidence>
<feature type="compositionally biased region" description="Gly residues" evidence="10">
    <location>
        <begin position="10"/>
        <end position="24"/>
    </location>
</feature>
<evidence type="ECO:0000313" key="11">
    <source>
        <dbReference type="EMBL" id="QCF40768.1"/>
    </source>
</evidence>
<evidence type="ECO:0000256" key="6">
    <source>
        <dbReference type="ARBA" id="ARBA00022884"/>
    </source>
</evidence>